<dbReference type="RefSeq" id="WP_210346508.1">
    <property type="nucleotide sequence ID" value="NZ_JAEQMY010000185.1"/>
</dbReference>
<accession>A0A936ZBE2</accession>
<reference evidence="1" key="1">
    <citation type="submission" date="2021-01" db="EMBL/GenBank/DDBJ databases">
        <title>Microvirga sp.</title>
        <authorList>
            <person name="Kim M.K."/>
        </authorList>
    </citation>
    <scope>NUCLEOTIDE SEQUENCE</scope>
    <source>
        <strain evidence="1">5420S-16</strain>
    </source>
</reference>
<name>A0A936ZBE2_9HYPH</name>
<organism evidence="1 2">
    <name type="scientific">Microvirga aerilata</name>
    <dbReference type="NCBI Taxonomy" id="670292"/>
    <lineage>
        <taxon>Bacteria</taxon>
        <taxon>Pseudomonadati</taxon>
        <taxon>Pseudomonadota</taxon>
        <taxon>Alphaproteobacteria</taxon>
        <taxon>Hyphomicrobiales</taxon>
        <taxon>Methylobacteriaceae</taxon>
        <taxon>Microvirga</taxon>
    </lineage>
</organism>
<evidence type="ECO:0000313" key="1">
    <source>
        <dbReference type="EMBL" id="MBL0408318.1"/>
    </source>
</evidence>
<proteinExistence type="predicted"/>
<sequence length="87" mass="9886">MSIMGLREIATFTTFHRVLNRNRWVPHDLACRLLHQLVETFVPAGPVAIVRAKLWSGSFEMSRLDQDQVKIPQTLLSHLTEAACFPA</sequence>
<dbReference type="Proteomes" id="UP000605848">
    <property type="component" value="Unassembled WGS sequence"/>
</dbReference>
<protein>
    <submittedName>
        <fullName evidence="1">Uncharacterized protein</fullName>
    </submittedName>
</protein>
<keyword evidence="2" id="KW-1185">Reference proteome</keyword>
<gene>
    <name evidence="1" type="ORF">JKG68_31050</name>
</gene>
<dbReference type="EMBL" id="JAEQMY010000185">
    <property type="protein sequence ID" value="MBL0408318.1"/>
    <property type="molecule type" value="Genomic_DNA"/>
</dbReference>
<comment type="caution">
    <text evidence="1">The sequence shown here is derived from an EMBL/GenBank/DDBJ whole genome shotgun (WGS) entry which is preliminary data.</text>
</comment>
<evidence type="ECO:0000313" key="2">
    <source>
        <dbReference type="Proteomes" id="UP000605848"/>
    </source>
</evidence>
<dbReference type="AlphaFoldDB" id="A0A936ZBE2"/>